<protein>
    <recommendedName>
        <fullName evidence="4">ABC transporter permease</fullName>
    </recommendedName>
</protein>
<feature type="transmembrane region" description="Helical" evidence="1">
    <location>
        <begin position="98"/>
        <end position="120"/>
    </location>
</feature>
<sequence length="255" mass="29286">MNYFFDLVFTENIKIYKRPRSWVLIGLLVVMNLLVAMAMRFIFFDTNFTFWDHLNISTYILFVLNFLCIIIAGDLVSSEFSSGTIKLVLIRPATRLKILLAKYVAVLLFIVLVVCVHLFTSVLFGGAFFFSTILTLDPAFIVRIILNYGFGFIEIVVVCTFVMMISIVTRSSTFSISMSIFLLMSIPLLLELLSHYHIEAGKYILFANTNLAQYFYGRPLFEGMTVYFSLVNLTIHMTVFFIVSIFTFSKRDVNV</sequence>
<keyword evidence="3" id="KW-1185">Reference proteome</keyword>
<evidence type="ECO:0000256" key="1">
    <source>
        <dbReference type="SAM" id="Phobius"/>
    </source>
</evidence>
<dbReference type="Pfam" id="PF12730">
    <property type="entry name" value="ABC2_membrane_4"/>
    <property type="match status" value="1"/>
</dbReference>
<dbReference type="RefSeq" id="WP_034627530.1">
    <property type="nucleotide sequence ID" value="NZ_JRJU01000007.1"/>
</dbReference>
<keyword evidence="1" id="KW-0472">Membrane</keyword>
<dbReference type="PANTHER" id="PTHR37305">
    <property type="entry name" value="INTEGRAL MEMBRANE PROTEIN-RELATED"/>
    <property type="match status" value="1"/>
</dbReference>
<comment type="caution">
    <text evidence="2">The sequence shown here is derived from an EMBL/GenBank/DDBJ whole genome shotgun (WGS) entry which is preliminary data.</text>
</comment>
<feature type="transmembrane region" description="Helical" evidence="1">
    <location>
        <begin position="21"/>
        <end position="44"/>
    </location>
</feature>
<organism evidence="2 3">
    <name type="scientific">Halalkalibacter okhensis</name>
    <dbReference type="NCBI Taxonomy" id="333138"/>
    <lineage>
        <taxon>Bacteria</taxon>
        <taxon>Bacillati</taxon>
        <taxon>Bacillota</taxon>
        <taxon>Bacilli</taxon>
        <taxon>Bacillales</taxon>
        <taxon>Bacillaceae</taxon>
        <taxon>Halalkalibacter</taxon>
    </lineage>
</organism>
<accession>A0A0B0IIB2</accession>
<evidence type="ECO:0000313" key="2">
    <source>
        <dbReference type="EMBL" id="KHF40627.1"/>
    </source>
</evidence>
<dbReference type="OrthoDB" id="8613028at2"/>
<dbReference type="EMBL" id="JRJU01000007">
    <property type="protein sequence ID" value="KHF40627.1"/>
    <property type="molecule type" value="Genomic_DNA"/>
</dbReference>
<reference evidence="2 3" key="1">
    <citation type="submission" date="2014-09" db="EMBL/GenBank/DDBJ databases">
        <title>Genome sequencing and annotation of Bacillus Okhensis strain Kh10-101T.</title>
        <authorList>
            <person name="Prakash J.S."/>
        </authorList>
    </citation>
    <scope>NUCLEOTIDE SEQUENCE [LARGE SCALE GENOMIC DNA]</scope>
    <source>
        <strain evidence="3">Kh10-101T</strain>
    </source>
</reference>
<dbReference type="Proteomes" id="UP000030832">
    <property type="component" value="Unassembled WGS sequence"/>
</dbReference>
<keyword evidence="1" id="KW-1133">Transmembrane helix</keyword>
<feature type="transmembrane region" description="Helical" evidence="1">
    <location>
        <begin position="56"/>
        <end position="77"/>
    </location>
</feature>
<feature type="transmembrane region" description="Helical" evidence="1">
    <location>
        <begin position="180"/>
        <end position="198"/>
    </location>
</feature>
<feature type="transmembrane region" description="Helical" evidence="1">
    <location>
        <begin position="226"/>
        <end position="248"/>
    </location>
</feature>
<name>A0A0B0IIB2_9BACI</name>
<proteinExistence type="predicted"/>
<dbReference type="PANTHER" id="PTHR37305:SF1">
    <property type="entry name" value="MEMBRANE PROTEIN"/>
    <property type="match status" value="1"/>
</dbReference>
<feature type="transmembrane region" description="Helical" evidence="1">
    <location>
        <begin position="140"/>
        <end position="168"/>
    </location>
</feature>
<dbReference type="eggNOG" id="COG1277">
    <property type="taxonomic scope" value="Bacteria"/>
</dbReference>
<evidence type="ECO:0008006" key="4">
    <source>
        <dbReference type="Google" id="ProtNLM"/>
    </source>
</evidence>
<dbReference type="AlphaFoldDB" id="A0A0B0IIB2"/>
<gene>
    <name evidence="2" type="ORF">LQ50_07395</name>
</gene>
<keyword evidence="1" id="KW-0812">Transmembrane</keyword>
<dbReference type="STRING" id="333138.LQ50_07395"/>
<evidence type="ECO:0000313" key="3">
    <source>
        <dbReference type="Proteomes" id="UP000030832"/>
    </source>
</evidence>